<evidence type="ECO:0000313" key="2">
    <source>
        <dbReference type="Proteomes" id="UP000054477"/>
    </source>
</evidence>
<accession>A0A0C9WTY9</accession>
<dbReference type="AlphaFoldDB" id="A0A0C9WTY9"/>
<reference evidence="1 2" key="1">
    <citation type="submission" date="2014-04" db="EMBL/GenBank/DDBJ databases">
        <authorList>
            <consortium name="DOE Joint Genome Institute"/>
            <person name="Kuo A."/>
            <person name="Kohler A."/>
            <person name="Nagy L.G."/>
            <person name="Floudas D."/>
            <person name="Copeland A."/>
            <person name="Barry K.W."/>
            <person name="Cichocki N."/>
            <person name="Veneault-Fourrey C."/>
            <person name="LaButti K."/>
            <person name="Lindquist E.A."/>
            <person name="Lipzen A."/>
            <person name="Lundell T."/>
            <person name="Morin E."/>
            <person name="Murat C."/>
            <person name="Sun H."/>
            <person name="Tunlid A."/>
            <person name="Henrissat B."/>
            <person name="Grigoriev I.V."/>
            <person name="Hibbett D.S."/>
            <person name="Martin F."/>
            <person name="Nordberg H.P."/>
            <person name="Cantor M.N."/>
            <person name="Hua S.X."/>
        </authorList>
    </citation>
    <scope>NUCLEOTIDE SEQUENCE [LARGE SCALE GENOMIC DNA]</scope>
    <source>
        <strain evidence="1 2">LaAM-08-1</strain>
    </source>
</reference>
<protein>
    <submittedName>
        <fullName evidence="1">Uncharacterized protein</fullName>
    </submittedName>
</protein>
<feature type="non-terminal residue" evidence="1">
    <location>
        <position position="1"/>
    </location>
</feature>
<dbReference type="Proteomes" id="UP000054477">
    <property type="component" value="Unassembled WGS sequence"/>
</dbReference>
<reference evidence="2" key="2">
    <citation type="submission" date="2015-01" db="EMBL/GenBank/DDBJ databases">
        <title>Evolutionary Origins and Diversification of the Mycorrhizal Mutualists.</title>
        <authorList>
            <consortium name="DOE Joint Genome Institute"/>
            <consortium name="Mycorrhizal Genomics Consortium"/>
            <person name="Kohler A."/>
            <person name="Kuo A."/>
            <person name="Nagy L.G."/>
            <person name="Floudas D."/>
            <person name="Copeland A."/>
            <person name="Barry K.W."/>
            <person name="Cichocki N."/>
            <person name="Veneault-Fourrey C."/>
            <person name="LaButti K."/>
            <person name="Lindquist E.A."/>
            <person name="Lipzen A."/>
            <person name="Lundell T."/>
            <person name="Morin E."/>
            <person name="Murat C."/>
            <person name="Riley R."/>
            <person name="Ohm R."/>
            <person name="Sun H."/>
            <person name="Tunlid A."/>
            <person name="Henrissat B."/>
            <person name="Grigoriev I.V."/>
            <person name="Hibbett D.S."/>
            <person name="Martin F."/>
        </authorList>
    </citation>
    <scope>NUCLEOTIDE SEQUENCE [LARGE SCALE GENOMIC DNA]</scope>
    <source>
        <strain evidence="2">LaAM-08-1</strain>
    </source>
</reference>
<organism evidence="1 2">
    <name type="scientific">Laccaria amethystina LaAM-08-1</name>
    <dbReference type="NCBI Taxonomy" id="1095629"/>
    <lineage>
        <taxon>Eukaryota</taxon>
        <taxon>Fungi</taxon>
        <taxon>Dikarya</taxon>
        <taxon>Basidiomycota</taxon>
        <taxon>Agaricomycotina</taxon>
        <taxon>Agaricomycetes</taxon>
        <taxon>Agaricomycetidae</taxon>
        <taxon>Agaricales</taxon>
        <taxon>Agaricineae</taxon>
        <taxon>Hydnangiaceae</taxon>
        <taxon>Laccaria</taxon>
    </lineage>
</organism>
<name>A0A0C9WTY9_9AGAR</name>
<gene>
    <name evidence="1" type="ORF">K443DRAFT_43475</name>
</gene>
<evidence type="ECO:0000313" key="1">
    <source>
        <dbReference type="EMBL" id="KIK02580.1"/>
    </source>
</evidence>
<proteinExistence type="predicted"/>
<dbReference type="HOGENOM" id="CLU_2855910_0_0_1"/>
<feature type="non-terminal residue" evidence="1">
    <location>
        <position position="65"/>
    </location>
</feature>
<dbReference type="EMBL" id="KN838590">
    <property type="protein sequence ID" value="KIK02580.1"/>
    <property type="molecule type" value="Genomic_DNA"/>
</dbReference>
<keyword evidence="2" id="KW-1185">Reference proteome</keyword>
<sequence length="65" mass="7349">KMHTRTRIEHAYQGVQGACPQQAVTKHQRHGQVLASADWNEKCAAELGLKMCTRTGIKDAYHSWD</sequence>